<feature type="compositionally biased region" description="Polar residues" evidence="1">
    <location>
        <begin position="364"/>
        <end position="374"/>
    </location>
</feature>
<protein>
    <submittedName>
        <fullName evidence="2">Uncharacterized protein</fullName>
    </submittedName>
</protein>
<evidence type="ECO:0000313" key="3">
    <source>
        <dbReference type="Proteomes" id="UP000078559"/>
    </source>
</evidence>
<evidence type="ECO:0000313" key="2">
    <source>
        <dbReference type="EMBL" id="KUI70165.1"/>
    </source>
</evidence>
<feature type="compositionally biased region" description="Polar residues" evidence="1">
    <location>
        <begin position="340"/>
        <end position="351"/>
    </location>
</feature>
<dbReference type="SMR" id="A0A194W2A1"/>
<evidence type="ECO:0000256" key="1">
    <source>
        <dbReference type="SAM" id="MobiDB-lite"/>
    </source>
</evidence>
<feature type="compositionally biased region" description="Basic and acidic residues" evidence="1">
    <location>
        <begin position="392"/>
        <end position="411"/>
    </location>
</feature>
<dbReference type="AlphaFoldDB" id="A0A194W2A1"/>
<dbReference type="OrthoDB" id="5226091at2759"/>
<sequence length="411" mass="45217">MAPDLIDDVLAEMHKTGKLSTTMTKRTNLGAGENATLPNATSIPVFPRYPTNQGRPMKASDLPQRPFTSARSYYTGGPVPAPGTPQDRFAATLGHSDSHFVPAPSMGMIYPNPSFPRSPAVDMRMTGWRGTNYAPSQPIIQTIPNYNSPTGPAADTRMEKNNNNNNNNGFGGKGPTLPPPFSPATQWLSYECQRRHFNPVFKLKESCTETGDPRYRCDVILRNIVVHSSVDFDNPVDARAHVAEKALKKVRYAWPIAGPSSMHACNSTSTTSKTKVKNEETPQPAPMAPSSIDMSDPVQARAYVEGFRMGQLSSHEDAAIHALSSPGFGQPERQARTRSRSPTVHRGSSPSNGGGRHRHRSPLWGSSKTKSEFSSPPRPHDGRHGRRRTRRVLVDRYRPCHSDAKDYRGQP</sequence>
<feature type="compositionally biased region" description="Basic residues" evidence="1">
    <location>
        <begin position="381"/>
        <end position="391"/>
    </location>
</feature>
<gene>
    <name evidence="2" type="ORF">VM1G_05749</name>
</gene>
<feature type="region of interest" description="Disordered" evidence="1">
    <location>
        <begin position="323"/>
        <end position="411"/>
    </location>
</feature>
<dbReference type="Proteomes" id="UP000078559">
    <property type="component" value="Chromosome 6"/>
</dbReference>
<accession>A0A194W2A1</accession>
<organism evidence="2 3">
    <name type="scientific">Cytospora mali</name>
    <name type="common">Apple Valsa canker fungus</name>
    <name type="synonym">Valsa mali</name>
    <dbReference type="NCBI Taxonomy" id="578113"/>
    <lineage>
        <taxon>Eukaryota</taxon>
        <taxon>Fungi</taxon>
        <taxon>Dikarya</taxon>
        <taxon>Ascomycota</taxon>
        <taxon>Pezizomycotina</taxon>
        <taxon>Sordariomycetes</taxon>
        <taxon>Sordariomycetidae</taxon>
        <taxon>Diaporthales</taxon>
        <taxon>Cytosporaceae</taxon>
        <taxon>Cytospora</taxon>
    </lineage>
</organism>
<name>A0A194W2A1_CYTMA</name>
<dbReference type="EMBL" id="CM003103">
    <property type="protein sequence ID" value="KUI70165.1"/>
    <property type="molecule type" value="Genomic_DNA"/>
</dbReference>
<proteinExistence type="predicted"/>
<keyword evidence="3" id="KW-1185">Reference proteome</keyword>
<feature type="region of interest" description="Disordered" evidence="1">
    <location>
        <begin position="261"/>
        <end position="296"/>
    </location>
</feature>
<reference evidence="2" key="1">
    <citation type="submission" date="2014-12" db="EMBL/GenBank/DDBJ databases">
        <title>Genome Sequence of Valsa Canker Pathogens Uncovers a Specific Adaption of Colonization on Woody Bark.</title>
        <authorList>
            <person name="Yin Z."/>
            <person name="Liu H."/>
            <person name="Gao X."/>
            <person name="Li Z."/>
            <person name="Song N."/>
            <person name="Ke X."/>
            <person name="Dai Q."/>
            <person name="Wu Y."/>
            <person name="Sun Y."/>
            <person name="Xu J.-R."/>
            <person name="Kang Z.K."/>
            <person name="Wang L."/>
            <person name="Huang L."/>
        </authorList>
    </citation>
    <scope>NUCLEOTIDE SEQUENCE [LARGE SCALE GENOMIC DNA]</scope>
    <source>
        <strain evidence="2">03-8</strain>
    </source>
</reference>